<evidence type="ECO:0000313" key="15">
    <source>
        <dbReference type="Proteomes" id="UP000274131"/>
    </source>
</evidence>
<keyword evidence="6" id="KW-0508">mRNA splicing</keyword>
<dbReference type="PANTHER" id="PTHR15588:SF8">
    <property type="entry name" value="U6 SNRNA-ASSOCIATED SM-LIKE PROTEIN LSM1"/>
    <property type="match status" value="1"/>
</dbReference>
<dbReference type="InterPro" id="IPR044642">
    <property type="entry name" value="PTHR15588"/>
</dbReference>
<keyword evidence="15" id="KW-1185">Reference proteome</keyword>
<reference evidence="14 15" key="2">
    <citation type="submission" date="2018-10" db="EMBL/GenBank/DDBJ databases">
        <authorList>
            <consortium name="Pathogen Informatics"/>
        </authorList>
    </citation>
    <scope>NUCLEOTIDE SEQUENCE [LARGE SCALE GENOMIC DNA]</scope>
</reference>
<keyword evidence="2 11" id="KW-0963">Cytoplasm</keyword>
<dbReference type="GO" id="GO:0000290">
    <property type="term" value="P:deadenylation-dependent decapping of nuclear-transcribed mRNA"/>
    <property type="evidence" value="ECO:0007669"/>
    <property type="project" value="TreeGrafter"/>
</dbReference>
<dbReference type="InterPro" id="IPR034104">
    <property type="entry name" value="Lsm1"/>
</dbReference>
<protein>
    <recommendedName>
        <fullName evidence="10 11">U6 snRNA-associated Sm-like protein LSm1</fullName>
    </recommendedName>
</protein>
<dbReference type="CDD" id="cd01728">
    <property type="entry name" value="LSm1"/>
    <property type="match status" value="1"/>
</dbReference>
<comment type="function">
    <text evidence="11">Probably involved with other LSm subunits in the general process of degradation of mRNAs.</text>
</comment>
<comment type="subcellular location">
    <subcellularLocation>
        <location evidence="11">Cytoplasm</location>
    </subcellularLocation>
    <subcellularLocation>
        <location evidence="11">Cytoplasm</location>
        <location evidence="11">P-body</location>
    </subcellularLocation>
</comment>
<evidence type="ECO:0000259" key="13">
    <source>
        <dbReference type="PROSITE" id="PS52002"/>
    </source>
</evidence>
<dbReference type="InterPro" id="IPR010920">
    <property type="entry name" value="LSM_dom_sf"/>
</dbReference>
<evidence type="ECO:0000256" key="2">
    <source>
        <dbReference type="ARBA" id="ARBA00022490"/>
    </source>
</evidence>
<evidence type="ECO:0000256" key="12">
    <source>
        <dbReference type="SAM" id="MobiDB-lite"/>
    </source>
</evidence>
<dbReference type="GO" id="GO:0008380">
    <property type="term" value="P:RNA splicing"/>
    <property type="evidence" value="ECO:0007669"/>
    <property type="project" value="UniProtKB-KW"/>
</dbReference>
<feature type="domain" description="Sm" evidence="13">
    <location>
        <begin position="9"/>
        <end position="84"/>
    </location>
</feature>
<comment type="subunit">
    <text evidence="9">Interacts with SLBP; interaction with SLBP occurs when histone mRNA is being rapidly degraded during the S phase. LSm subunits form a heteromer with a donut shape.</text>
</comment>
<dbReference type="FunFam" id="2.30.30.100:FF:000021">
    <property type="entry name" value="U6 snRNA-associated Sm-like protein LSm1"/>
    <property type="match status" value="1"/>
</dbReference>
<dbReference type="GO" id="GO:1990904">
    <property type="term" value="C:ribonucleoprotein complex"/>
    <property type="evidence" value="ECO:0007669"/>
    <property type="project" value="UniProtKB-KW"/>
</dbReference>
<evidence type="ECO:0000256" key="4">
    <source>
        <dbReference type="ARBA" id="ARBA00022664"/>
    </source>
</evidence>
<sequence>MDLPDPYLPGAISLLEQLDKKLLVVLRDGRTLIGYLRTIDQFANLVLHETLERIYVDKFYGDIHRGIFLIRGENVVLVGEIDEEKDKNTGLTSVSLDEILSLQREKAEEKERFEEARNRAMKGRGRIPTRQSEMILDDQ</sequence>
<gene>
    <name evidence="11" type="primary">LSM1</name>
    <name evidence="14" type="ORF">EVEC_LOCUS10860</name>
</gene>
<evidence type="ECO:0000256" key="5">
    <source>
        <dbReference type="ARBA" id="ARBA00022884"/>
    </source>
</evidence>
<dbReference type="Gene3D" id="2.30.30.100">
    <property type="match status" value="1"/>
</dbReference>
<keyword evidence="7 11" id="KW-0687">Ribonucleoprotein</keyword>
<dbReference type="GO" id="GO:0006397">
    <property type="term" value="P:mRNA processing"/>
    <property type="evidence" value="ECO:0007669"/>
    <property type="project" value="UniProtKB-UniRule"/>
</dbReference>
<evidence type="ECO:0000256" key="1">
    <source>
        <dbReference type="ARBA" id="ARBA00006850"/>
    </source>
</evidence>
<comment type="similarity">
    <text evidence="1 11">Belongs to the snRNP Sm proteins family.</text>
</comment>
<evidence type="ECO:0000313" key="16">
    <source>
        <dbReference type="WBParaSite" id="EVEC_0001156701-mRNA-1"/>
    </source>
</evidence>
<dbReference type="WBParaSite" id="EVEC_0001156701-mRNA-1">
    <property type="protein sequence ID" value="EVEC_0001156701-mRNA-1"/>
    <property type="gene ID" value="EVEC_0001156701"/>
</dbReference>
<dbReference type="InterPro" id="IPR047575">
    <property type="entry name" value="Sm"/>
</dbReference>
<evidence type="ECO:0000256" key="3">
    <source>
        <dbReference type="ARBA" id="ARBA00022553"/>
    </source>
</evidence>
<reference evidence="16" key="1">
    <citation type="submission" date="2017-02" db="UniProtKB">
        <authorList>
            <consortium name="WormBaseParasite"/>
        </authorList>
    </citation>
    <scope>IDENTIFICATION</scope>
</reference>
<evidence type="ECO:0000256" key="7">
    <source>
        <dbReference type="ARBA" id="ARBA00023274"/>
    </source>
</evidence>
<dbReference type="AlphaFoldDB" id="A0A0N4VL14"/>
<keyword evidence="4 11" id="KW-0507">mRNA processing</keyword>
<evidence type="ECO:0000313" key="14">
    <source>
        <dbReference type="EMBL" id="VDD96109.1"/>
    </source>
</evidence>
<evidence type="ECO:0000256" key="10">
    <source>
        <dbReference type="ARBA" id="ARBA00067756"/>
    </source>
</evidence>
<name>A0A0N4VL14_ENTVE</name>
<accession>A0A0N4VL14</accession>
<keyword evidence="5 11" id="KW-0694">RNA-binding</keyword>
<dbReference type="PROSITE" id="PS52002">
    <property type="entry name" value="SM"/>
    <property type="match status" value="1"/>
</dbReference>
<dbReference type="PANTHER" id="PTHR15588">
    <property type="entry name" value="LSM1"/>
    <property type="match status" value="1"/>
</dbReference>
<evidence type="ECO:0000256" key="11">
    <source>
        <dbReference type="RuleBase" id="RU365047"/>
    </source>
</evidence>
<organism evidence="16">
    <name type="scientific">Enterobius vermicularis</name>
    <name type="common">Human pinworm</name>
    <dbReference type="NCBI Taxonomy" id="51028"/>
    <lineage>
        <taxon>Eukaryota</taxon>
        <taxon>Metazoa</taxon>
        <taxon>Ecdysozoa</taxon>
        <taxon>Nematoda</taxon>
        <taxon>Chromadorea</taxon>
        <taxon>Rhabditida</taxon>
        <taxon>Spirurina</taxon>
        <taxon>Oxyuridomorpha</taxon>
        <taxon>Oxyuroidea</taxon>
        <taxon>Oxyuridae</taxon>
        <taxon>Enterobius</taxon>
    </lineage>
</organism>
<evidence type="ECO:0000256" key="6">
    <source>
        <dbReference type="ARBA" id="ARBA00023187"/>
    </source>
</evidence>
<evidence type="ECO:0000256" key="9">
    <source>
        <dbReference type="ARBA" id="ARBA00062159"/>
    </source>
</evidence>
<dbReference type="Pfam" id="PF01423">
    <property type="entry name" value="LSM"/>
    <property type="match status" value="1"/>
</dbReference>
<dbReference type="SUPFAM" id="SSF50182">
    <property type="entry name" value="Sm-like ribonucleoproteins"/>
    <property type="match status" value="1"/>
</dbReference>
<keyword evidence="3" id="KW-0597">Phosphoprotein</keyword>
<dbReference type="Proteomes" id="UP000274131">
    <property type="component" value="Unassembled WGS sequence"/>
</dbReference>
<dbReference type="InterPro" id="IPR001163">
    <property type="entry name" value="Sm_dom_euk/arc"/>
</dbReference>
<dbReference type="EMBL" id="UXUI01011283">
    <property type="protein sequence ID" value="VDD96109.1"/>
    <property type="molecule type" value="Genomic_DNA"/>
</dbReference>
<dbReference type="GO" id="GO:0000932">
    <property type="term" value="C:P-body"/>
    <property type="evidence" value="ECO:0007669"/>
    <property type="project" value="UniProtKB-SubCell"/>
</dbReference>
<feature type="region of interest" description="Disordered" evidence="12">
    <location>
        <begin position="118"/>
        <end position="139"/>
    </location>
</feature>
<proteinExistence type="inferred from homology"/>
<comment type="function">
    <text evidence="8">Plays a role in the degradation of histone mRNAs, the only eukaryotic mRNAs that are not polyadenylated. Probably also part of an LSm subunits-containing complex involved in the general process of mRNA degradation.</text>
</comment>
<dbReference type="SMART" id="SM00651">
    <property type="entry name" value="Sm"/>
    <property type="match status" value="1"/>
</dbReference>
<dbReference type="GO" id="GO:0003729">
    <property type="term" value="F:mRNA binding"/>
    <property type="evidence" value="ECO:0007669"/>
    <property type="project" value="TreeGrafter"/>
</dbReference>
<evidence type="ECO:0000256" key="8">
    <source>
        <dbReference type="ARBA" id="ARBA00056858"/>
    </source>
</evidence>
<dbReference type="STRING" id="51028.A0A0N4VL14"/>
<dbReference type="OrthoDB" id="422364at2759"/>
<dbReference type="GO" id="GO:1990726">
    <property type="term" value="C:Lsm1-7-Pat1 complex"/>
    <property type="evidence" value="ECO:0007669"/>
    <property type="project" value="TreeGrafter"/>
</dbReference>